<reference evidence="2" key="1">
    <citation type="submission" date="2022-10" db="EMBL/GenBank/DDBJ databases">
        <title>Novel sulphate-reducing endosymbionts in the free-living metamonad Anaeramoeba.</title>
        <authorList>
            <person name="Jerlstrom-Hultqvist J."/>
            <person name="Cepicka I."/>
            <person name="Gallot-Lavallee L."/>
            <person name="Salas-Leiva D."/>
            <person name="Curtis B.A."/>
            <person name="Zahonova K."/>
            <person name="Pipaliya S."/>
            <person name="Dacks J."/>
            <person name="Roger A.J."/>
        </authorList>
    </citation>
    <scope>NUCLEOTIDE SEQUENCE</scope>
    <source>
        <strain evidence="2">BMAN</strain>
    </source>
</reference>
<organism evidence="2 3">
    <name type="scientific">Anaeramoeba ignava</name>
    <name type="common">Anaerobic marine amoeba</name>
    <dbReference type="NCBI Taxonomy" id="1746090"/>
    <lineage>
        <taxon>Eukaryota</taxon>
        <taxon>Metamonada</taxon>
        <taxon>Anaeramoebidae</taxon>
        <taxon>Anaeramoeba</taxon>
    </lineage>
</organism>
<gene>
    <name evidence="2" type="ORF">M0811_14401</name>
</gene>
<dbReference type="EMBL" id="JAPDFW010000026">
    <property type="protein sequence ID" value="KAJ5079577.1"/>
    <property type="molecule type" value="Genomic_DNA"/>
</dbReference>
<accession>A0A9Q0LV45</accession>
<dbReference type="AlphaFoldDB" id="A0A9Q0LV45"/>
<dbReference type="Proteomes" id="UP001149090">
    <property type="component" value="Unassembled WGS sequence"/>
</dbReference>
<evidence type="ECO:0000313" key="2">
    <source>
        <dbReference type="EMBL" id="KAJ5079577.1"/>
    </source>
</evidence>
<keyword evidence="3" id="KW-1185">Reference proteome</keyword>
<comment type="caution">
    <text evidence="2">The sequence shown here is derived from an EMBL/GenBank/DDBJ whole genome shotgun (WGS) entry which is preliminary data.</text>
</comment>
<evidence type="ECO:0000256" key="1">
    <source>
        <dbReference type="SAM" id="MobiDB-lite"/>
    </source>
</evidence>
<sequence>MPVQSLLNLSTQNKENQTKQNSQKNPQINYSTSSYFFDPSFNYFHSQPVYASPTTHPIIMMMQNENFNTSYSTQINPSFNQKK</sequence>
<feature type="region of interest" description="Disordered" evidence="1">
    <location>
        <begin position="1"/>
        <end position="30"/>
    </location>
</feature>
<protein>
    <submittedName>
        <fullName evidence="2">Uncharacterized protein</fullName>
    </submittedName>
</protein>
<proteinExistence type="predicted"/>
<name>A0A9Q0LV45_ANAIG</name>
<evidence type="ECO:0000313" key="3">
    <source>
        <dbReference type="Proteomes" id="UP001149090"/>
    </source>
</evidence>